<feature type="domain" description="AB hydrolase-1" evidence="1">
    <location>
        <begin position="24"/>
        <end position="243"/>
    </location>
</feature>
<dbReference type="InterPro" id="IPR000073">
    <property type="entry name" value="AB_hydrolase_1"/>
</dbReference>
<dbReference type="Gene3D" id="3.40.50.1820">
    <property type="entry name" value="alpha/beta hydrolase"/>
    <property type="match status" value="1"/>
</dbReference>
<dbReference type="GO" id="GO:0046464">
    <property type="term" value="P:acylglycerol catabolic process"/>
    <property type="evidence" value="ECO:0007669"/>
    <property type="project" value="TreeGrafter"/>
</dbReference>
<evidence type="ECO:0000313" key="3">
    <source>
        <dbReference type="Proteomes" id="UP000265882"/>
    </source>
</evidence>
<dbReference type="SUPFAM" id="SSF53474">
    <property type="entry name" value="alpha/beta-Hydrolases"/>
    <property type="match status" value="1"/>
</dbReference>
<accession>A0A3A4NEG3</accession>
<evidence type="ECO:0000259" key="1">
    <source>
        <dbReference type="Pfam" id="PF12697"/>
    </source>
</evidence>
<protein>
    <submittedName>
        <fullName evidence="2">Alpha/beta hydrolase</fullName>
    </submittedName>
</protein>
<dbReference type="GO" id="GO:0047372">
    <property type="term" value="F:monoacylglycerol lipase activity"/>
    <property type="evidence" value="ECO:0007669"/>
    <property type="project" value="TreeGrafter"/>
</dbReference>
<gene>
    <name evidence="2" type="ORF">C4520_13280</name>
</gene>
<keyword evidence="2" id="KW-0378">Hydrolase</keyword>
<sequence>MSLSFLKLHFIDLQSSSQQALATILFIHGAGGTTDDWRRQHALSDKYRLLICDLPGHGRSAGTGETTIARYADAVIDFIKSNRLPRVFVCGHSMGGAVAQEIALREPGFLEGLILVSTGAKLRVLPALFNLIREDFASAVRGMAAFEFGPAAPGVLIEEERQSLAGNAPDLLLKDFMACDSFDIIDKVGLIRLPVLIICGREDRLTSAKYSALLHEKIWGSQLTILDECGHMPMLEQDRRFNERISQFIESLKVRRGKP</sequence>
<dbReference type="Proteomes" id="UP000265882">
    <property type="component" value="Unassembled WGS sequence"/>
</dbReference>
<proteinExistence type="predicted"/>
<dbReference type="PANTHER" id="PTHR43798">
    <property type="entry name" value="MONOACYLGLYCEROL LIPASE"/>
    <property type="match status" value="1"/>
</dbReference>
<dbReference type="PANTHER" id="PTHR43798:SF5">
    <property type="entry name" value="MONOACYLGLYCEROL LIPASE ABHD6"/>
    <property type="match status" value="1"/>
</dbReference>
<dbReference type="GO" id="GO:0016020">
    <property type="term" value="C:membrane"/>
    <property type="evidence" value="ECO:0007669"/>
    <property type="project" value="TreeGrafter"/>
</dbReference>
<dbReference type="Pfam" id="PF12697">
    <property type="entry name" value="Abhydrolase_6"/>
    <property type="match status" value="1"/>
</dbReference>
<dbReference type="AlphaFoldDB" id="A0A3A4NEG3"/>
<evidence type="ECO:0000313" key="2">
    <source>
        <dbReference type="EMBL" id="RJP19157.1"/>
    </source>
</evidence>
<dbReference type="InterPro" id="IPR050266">
    <property type="entry name" value="AB_hydrolase_sf"/>
</dbReference>
<organism evidence="2 3">
    <name type="scientific">Abyssobacteria bacterium (strain SURF_5)</name>
    <dbReference type="NCBI Taxonomy" id="2093360"/>
    <lineage>
        <taxon>Bacteria</taxon>
        <taxon>Pseudomonadati</taxon>
        <taxon>Candidatus Hydrogenedentota</taxon>
        <taxon>Candidatus Abyssobacteria</taxon>
    </lineage>
</organism>
<reference evidence="2 3" key="1">
    <citation type="journal article" date="2017" name="ISME J.">
        <title>Energy and carbon metabolisms in a deep terrestrial subsurface fluid microbial community.</title>
        <authorList>
            <person name="Momper L."/>
            <person name="Jungbluth S.P."/>
            <person name="Lee M.D."/>
            <person name="Amend J.P."/>
        </authorList>
    </citation>
    <scope>NUCLEOTIDE SEQUENCE [LARGE SCALE GENOMIC DNA]</scope>
    <source>
        <strain evidence="2">SURF_5</strain>
    </source>
</reference>
<name>A0A3A4NEG3_ABYX5</name>
<dbReference type="EMBL" id="QZKU01000092">
    <property type="protein sequence ID" value="RJP19157.1"/>
    <property type="molecule type" value="Genomic_DNA"/>
</dbReference>
<dbReference type="PRINTS" id="PR00111">
    <property type="entry name" value="ABHYDROLASE"/>
</dbReference>
<dbReference type="InterPro" id="IPR029058">
    <property type="entry name" value="AB_hydrolase_fold"/>
</dbReference>
<comment type="caution">
    <text evidence="2">The sequence shown here is derived from an EMBL/GenBank/DDBJ whole genome shotgun (WGS) entry which is preliminary data.</text>
</comment>